<dbReference type="PANTHER" id="PTHR43830">
    <property type="entry name" value="PROTEIN PSP1"/>
    <property type="match status" value="1"/>
</dbReference>
<dbReference type="InterPro" id="IPR007557">
    <property type="entry name" value="PSP1_C"/>
</dbReference>
<dbReference type="Proteomes" id="UP000243197">
    <property type="component" value="Chromosome"/>
</dbReference>
<dbReference type="PANTHER" id="PTHR43830:SF3">
    <property type="entry name" value="PROTEIN PSP1"/>
    <property type="match status" value="1"/>
</dbReference>
<dbReference type="NCBIfam" id="NF041131">
    <property type="entry name" value="RicT_YaaT_fam"/>
    <property type="match status" value="1"/>
</dbReference>
<dbReference type="GO" id="GO:0005737">
    <property type="term" value="C:cytoplasm"/>
    <property type="evidence" value="ECO:0007669"/>
    <property type="project" value="TreeGrafter"/>
</dbReference>
<feature type="domain" description="PSP1 C-terminal" evidence="1">
    <location>
        <begin position="114"/>
        <end position="199"/>
    </location>
</feature>
<reference evidence="2 3" key="1">
    <citation type="submission" date="2014-03" db="EMBL/GenBank/DDBJ databases">
        <title>complete genome sequence of Flavobacteriaceae bacterium JBKA-6.</title>
        <authorList>
            <person name="Takano T."/>
            <person name="Nakamura Y."/>
            <person name="Takuma S."/>
            <person name="Yasuike M."/>
            <person name="Matsuyama T."/>
            <person name="Sakai T."/>
            <person name="Fujiwara A."/>
            <person name="Kimoto K."/>
            <person name="Fukuda Y."/>
            <person name="Kondo H."/>
            <person name="Hirono I."/>
            <person name="Nakayasu C."/>
        </authorList>
    </citation>
    <scope>NUCLEOTIDE SEQUENCE [LARGE SCALE GENOMIC DNA]</scope>
    <source>
        <strain evidence="2 3">JBKA-6</strain>
    </source>
</reference>
<evidence type="ECO:0000313" key="2">
    <source>
        <dbReference type="EMBL" id="BAV94563.1"/>
    </source>
</evidence>
<dbReference type="EMBL" id="AP014564">
    <property type="protein sequence ID" value="BAV94563.1"/>
    <property type="molecule type" value="Genomic_DNA"/>
</dbReference>
<evidence type="ECO:0000259" key="1">
    <source>
        <dbReference type="PROSITE" id="PS51411"/>
    </source>
</evidence>
<gene>
    <name evidence="2" type="ORF">JBKA6_0550</name>
</gene>
<dbReference type="Pfam" id="PF04468">
    <property type="entry name" value="PSP1"/>
    <property type="match status" value="1"/>
</dbReference>
<dbReference type="PROSITE" id="PS51411">
    <property type="entry name" value="PSP1_C"/>
    <property type="match status" value="1"/>
</dbReference>
<protein>
    <recommendedName>
        <fullName evidence="1">PSP1 C-terminal domain-containing protein</fullName>
    </recommendedName>
</protein>
<name>A0A1J1E9I3_9FLAO</name>
<accession>A0A1J1E9I3</accession>
<dbReference type="InterPro" id="IPR047767">
    <property type="entry name" value="PSP1-like"/>
</dbReference>
<evidence type="ECO:0000313" key="3">
    <source>
        <dbReference type="Proteomes" id="UP000243197"/>
    </source>
</evidence>
<dbReference type="AlphaFoldDB" id="A0A1J1E9I3"/>
<dbReference type="OrthoDB" id="9779344at2"/>
<proteinExistence type="predicted"/>
<keyword evidence="3" id="KW-1185">Reference proteome</keyword>
<organism evidence="2 3">
    <name type="scientific">Ichthyobacterium seriolicida</name>
    <dbReference type="NCBI Taxonomy" id="242600"/>
    <lineage>
        <taxon>Bacteria</taxon>
        <taxon>Pseudomonadati</taxon>
        <taxon>Bacteroidota</taxon>
        <taxon>Flavobacteriia</taxon>
        <taxon>Flavobacteriales</taxon>
        <taxon>Ichthyobacteriaceae</taxon>
        <taxon>Ichthyobacterium</taxon>
    </lineage>
</organism>
<dbReference type="KEGG" id="ise:JBKA6_0550"/>
<sequence length="342" mass="39103">MGCSSCSQDGRSPIGCKNNGYCNSGGCSKLNVFNWFSNMKLPESDPVFNCVEVRFKNDRKQFFKNSENLKIRVGEAVVVQADMGYDIGTVSIVGELARMQMRKKKVKEDDGSINEILRKASEKDIEKWQEVKAKEDNTLFVGRCIVGDLSLKMKISDVEYQADNTKAFFYYTSEKRVDFRILIKELAVRFRVRIEMKQLNQRQESALVGGIGSCGRELCCSTWLTEFKSVNTKAIKYQQLSLNPERVMGQCGKLKCCLNYELDSYASVLKTFPKESKLYTTKGVALFSKMDILKDIMWFYYKDDSDSGLFKIKKEDVHDMVNKNKMGKKVISLEDYAITDDV</sequence>